<reference evidence="2" key="1">
    <citation type="submission" date="2022-07" db="EMBL/GenBank/DDBJ databases">
        <title>Sphingomonas sp. nov., a novel bacterium isolated from the north slope of the Mount Everest.</title>
        <authorList>
            <person name="Cui X."/>
            <person name="Liu Y."/>
        </authorList>
    </citation>
    <scope>NUCLEOTIDE SEQUENCE</scope>
    <source>
        <strain evidence="2">S5-59</strain>
    </source>
</reference>
<accession>A0ABY5L796</accession>
<proteinExistence type="predicted"/>
<keyword evidence="1" id="KW-0472">Membrane</keyword>
<keyword evidence="1" id="KW-1133">Transmembrane helix</keyword>
<name>A0ABY5L796_9SPHN</name>
<feature type="transmembrane region" description="Helical" evidence="1">
    <location>
        <begin position="39"/>
        <end position="56"/>
    </location>
</feature>
<sequence>MHRPRSRSTGAIFAVPLLLAVASMIGLVAALLGDGAADIVSWVALALPVAAVIWAMRFRRG</sequence>
<evidence type="ECO:0000313" key="3">
    <source>
        <dbReference type="Proteomes" id="UP001058533"/>
    </source>
</evidence>
<organism evidence="2 3">
    <name type="scientific">Sphingomonas qomolangmaensis</name>
    <dbReference type="NCBI Taxonomy" id="2918765"/>
    <lineage>
        <taxon>Bacteria</taxon>
        <taxon>Pseudomonadati</taxon>
        <taxon>Pseudomonadota</taxon>
        <taxon>Alphaproteobacteria</taxon>
        <taxon>Sphingomonadales</taxon>
        <taxon>Sphingomonadaceae</taxon>
        <taxon>Sphingomonas</taxon>
    </lineage>
</organism>
<dbReference type="RefSeq" id="WP_256506687.1">
    <property type="nucleotide sequence ID" value="NZ_CP101740.1"/>
</dbReference>
<dbReference type="EMBL" id="CP101740">
    <property type="protein sequence ID" value="UUL82835.1"/>
    <property type="molecule type" value="Genomic_DNA"/>
</dbReference>
<feature type="transmembrane region" description="Helical" evidence="1">
    <location>
        <begin position="12"/>
        <end position="33"/>
    </location>
</feature>
<evidence type="ECO:0000256" key="1">
    <source>
        <dbReference type="SAM" id="Phobius"/>
    </source>
</evidence>
<gene>
    <name evidence="2" type="ORF">NMP03_00910</name>
</gene>
<dbReference type="Proteomes" id="UP001058533">
    <property type="component" value="Chromosome"/>
</dbReference>
<protein>
    <submittedName>
        <fullName evidence="2">Uncharacterized protein</fullName>
    </submittedName>
</protein>
<keyword evidence="1" id="KW-0812">Transmembrane</keyword>
<evidence type="ECO:0000313" key="2">
    <source>
        <dbReference type="EMBL" id="UUL82835.1"/>
    </source>
</evidence>
<keyword evidence="3" id="KW-1185">Reference proteome</keyword>